<feature type="binding site" evidence="12">
    <location>
        <begin position="229"/>
        <end position="231"/>
    </location>
    <ligand>
        <name>L-serine</name>
        <dbReference type="ChEBI" id="CHEBI:33384"/>
    </ligand>
</feature>
<comment type="catalytic activity">
    <reaction evidence="11 12">
        <text>tRNA(Ser) + L-serine + ATP = L-seryl-tRNA(Ser) + AMP + diphosphate + H(+)</text>
        <dbReference type="Rhea" id="RHEA:12292"/>
        <dbReference type="Rhea" id="RHEA-COMP:9669"/>
        <dbReference type="Rhea" id="RHEA-COMP:9703"/>
        <dbReference type="ChEBI" id="CHEBI:15378"/>
        <dbReference type="ChEBI" id="CHEBI:30616"/>
        <dbReference type="ChEBI" id="CHEBI:33019"/>
        <dbReference type="ChEBI" id="CHEBI:33384"/>
        <dbReference type="ChEBI" id="CHEBI:78442"/>
        <dbReference type="ChEBI" id="CHEBI:78533"/>
        <dbReference type="ChEBI" id="CHEBI:456215"/>
        <dbReference type="EC" id="6.1.1.11"/>
    </reaction>
</comment>
<organism evidence="15 16">
    <name type="scientific">Novacetimonas pomaceti</name>
    <dbReference type="NCBI Taxonomy" id="2021998"/>
    <lineage>
        <taxon>Bacteria</taxon>
        <taxon>Pseudomonadati</taxon>
        <taxon>Pseudomonadota</taxon>
        <taxon>Alphaproteobacteria</taxon>
        <taxon>Acetobacterales</taxon>
        <taxon>Acetobacteraceae</taxon>
        <taxon>Novacetimonas</taxon>
    </lineage>
</organism>
<evidence type="ECO:0000256" key="8">
    <source>
        <dbReference type="ARBA" id="ARBA00022917"/>
    </source>
</evidence>
<sequence>MHDLRALRADPDAFDADLKRRGEPPVAAAIVELDRERRAAETALQECQAQRKALSKEVGALRRTGADSSEVEARSAALRERMETLATQVADLDAKLRGTLECLPNRLAADVPDGRDESGNIVRHTWGTPRVMDFAAKEHFELGEALGLMDFETASRLSGARFVVLRGALARMERALGQFMLDLHTRENGYDETSVPVLVNDEAMYGTDKLPKFADQSFRTTDGRWLVPTAEVPLTASVGGEILSADTLPRRMVALSSCFRSEAGAAGRDTRGMLRQHQFQKVEMVSITAPEDSEAEHERMTRCAEMVLERLGVPYRRMLLCAGDTGFGAARTFDLEAWLPGQKAWREISSCSTTRDFQARRMNARYRAADGKPAFVHTLNGSGLAVGRTLIAVMENGQNEDGSITVPEVLWPYMGGTQVIMAGAK</sequence>
<dbReference type="Proteomes" id="UP000248116">
    <property type="component" value="Unassembled WGS sequence"/>
</dbReference>
<feature type="binding site" evidence="12">
    <location>
        <position position="382"/>
    </location>
    <ligand>
        <name>L-serine</name>
        <dbReference type="ChEBI" id="CHEBI:33384"/>
    </ligand>
</feature>
<dbReference type="PIRSF" id="PIRSF001529">
    <property type="entry name" value="Ser-tRNA-synth_IIa"/>
    <property type="match status" value="1"/>
</dbReference>
<comment type="caution">
    <text evidence="12">Lacks conserved residue(s) required for the propagation of feature annotation.</text>
</comment>
<keyword evidence="16" id="KW-1185">Reference proteome</keyword>
<dbReference type="HAMAP" id="MF_00176">
    <property type="entry name" value="Ser_tRNA_synth_type1"/>
    <property type="match status" value="1"/>
</dbReference>
<dbReference type="EC" id="6.1.1.11" evidence="12"/>
<evidence type="ECO:0000256" key="7">
    <source>
        <dbReference type="ARBA" id="ARBA00022840"/>
    </source>
</evidence>
<feature type="binding site" evidence="12">
    <location>
        <begin position="260"/>
        <end position="262"/>
    </location>
    <ligand>
        <name>ATP</name>
        <dbReference type="ChEBI" id="CHEBI:30616"/>
    </ligand>
</feature>
<dbReference type="CDD" id="cd00770">
    <property type="entry name" value="SerRS_core"/>
    <property type="match status" value="1"/>
</dbReference>
<dbReference type="RefSeq" id="WP_110559376.1">
    <property type="nucleotide sequence ID" value="NZ_PRCW01000020.1"/>
</dbReference>
<dbReference type="NCBIfam" id="TIGR00414">
    <property type="entry name" value="serS"/>
    <property type="match status" value="1"/>
</dbReference>
<keyword evidence="7 12" id="KW-0067">ATP-binding</keyword>
<dbReference type="InterPro" id="IPR010978">
    <property type="entry name" value="tRNA-bd_arm"/>
</dbReference>
<dbReference type="Gene3D" id="1.10.287.40">
    <property type="entry name" value="Serine-tRNA synthetase, tRNA binding domain"/>
    <property type="match status" value="1"/>
</dbReference>
<comment type="pathway">
    <text evidence="2 12">Aminoacyl-tRNA biosynthesis; selenocysteinyl-tRNA(Sec) biosynthesis; L-seryl-tRNA(Sec) from L-serine and tRNA(Sec): step 1/1.</text>
</comment>
<name>A0ABX5P7A8_9PROT</name>
<evidence type="ECO:0000256" key="6">
    <source>
        <dbReference type="ARBA" id="ARBA00022741"/>
    </source>
</evidence>
<dbReference type="Pfam" id="PF02403">
    <property type="entry name" value="Seryl_tRNA_N"/>
    <property type="match status" value="1"/>
</dbReference>
<evidence type="ECO:0000256" key="9">
    <source>
        <dbReference type="ARBA" id="ARBA00023146"/>
    </source>
</evidence>
<dbReference type="Pfam" id="PF00587">
    <property type="entry name" value="tRNA-synt_2b"/>
    <property type="match status" value="1"/>
</dbReference>
<keyword evidence="6 12" id="KW-0547">Nucleotide-binding</keyword>
<gene>
    <name evidence="12" type="primary">serS</name>
    <name evidence="15" type="ORF">C3920_02100</name>
</gene>
<evidence type="ECO:0000256" key="11">
    <source>
        <dbReference type="ARBA" id="ARBA00048823"/>
    </source>
</evidence>
<feature type="domain" description="Aminoacyl-transfer RNA synthetases class-II family profile" evidence="14">
    <location>
        <begin position="171"/>
        <end position="407"/>
    </location>
</feature>
<keyword evidence="4 12" id="KW-0963">Cytoplasm</keyword>
<comment type="similarity">
    <text evidence="3 12">Belongs to the class-II aminoacyl-tRNA synthetase family. Type-1 seryl-tRNA synthetase subfamily.</text>
</comment>
<comment type="caution">
    <text evidence="15">The sequence shown here is derived from an EMBL/GenBank/DDBJ whole genome shotgun (WGS) entry which is preliminary data.</text>
</comment>
<dbReference type="InterPro" id="IPR002317">
    <property type="entry name" value="Ser-tRNA-ligase_type_1"/>
</dbReference>
<evidence type="ECO:0000256" key="13">
    <source>
        <dbReference type="SAM" id="Coils"/>
    </source>
</evidence>
<accession>A0ABX5P7A8</accession>
<feature type="coiled-coil region" evidence="13">
    <location>
        <begin position="30"/>
        <end position="95"/>
    </location>
</feature>
<comment type="subcellular location">
    <subcellularLocation>
        <location evidence="1 12">Cytoplasm</location>
    </subcellularLocation>
</comment>
<evidence type="ECO:0000256" key="1">
    <source>
        <dbReference type="ARBA" id="ARBA00004496"/>
    </source>
</evidence>
<keyword evidence="8 12" id="KW-0648">Protein biosynthesis</keyword>
<keyword evidence="13" id="KW-0175">Coiled coil</keyword>
<dbReference type="Gene3D" id="3.30.930.10">
    <property type="entry name" value="Bira Bifunctional Protein, Domain 2"/>
    <property type="match status" value="1"/>
</dbReference>
<dbReference type="PANTHER" id="PTHR43697">
    <property type="entry name" value="SERYL-TRNA SYNTHETASE"/>
    <property type="match status" value="1"/>
</dbReference>
<keyword evidence="5 12" id="KW-0436">Ligase</keyword>
<dbReference type="InterPro" id="IPR042103">
    <property type="entry name" value="SerRS_1_N_sf"/>
</dbReference>
<proteinExistence type="inferred from homology"/>
<evidence type="ECO:0000256" key="4">
    <source>
        <dbReference type="ARBA" id="ARBA00022490"/>
    </source>
</evidence>
<comment type="subunit">
    <text evidence="12">Homodimer. The tRNA molecule binds across the dimer.</text>
</comment>
<comment type="domain">
    <text evidence="12">Consists of two distinct domains, a catalytic core and a N-terminal extension that is involved in tRNA binding.</text>
</comment>
<keyword evidence="9 12" id="KW-0030">Aminoacyl-tRNA synthetase</keyword>
<evidence type="ECO:0000313" key="15">
    <source>
        <dbReference type="EMBL" id="PYD48919.1"/>
    </source>
</evidence>
<dbReference type="SUPFAM" id="SSF55681">
    <property type="entry name" value="Class II aaRS and biotin synthetases"/>
    <property type="match status" value="1"/>
</dbReference>
<dbReference type="SUPFAM" id="SSF46589">
    <property type="entry name" value="tRNA-binding arm"/>
    <property type="match status" value="1"/>
</dbReference>
<evidence type="ECO:0000256" key="5">
    <source>
        <dbReference type="ARBA" id="ARBA00022598"/>
    </source>
</evidence>
<comment type="function">
    <text evidence="12">Catalyzes the attachment of serine to tRNA(Ser). Is also able to aminoacylate tRNA(Sec) with serine, to form the misacylated tRNA L-seryl-tRNA(Sec), which will be further converted into selenocysteinyl-tRNA(Sec).</text>
</comment>
<feature type="binding site" evidence="12">
    <location>
        <begin position="347"/>
        <end position="350"/>
    </location>
    <ligand>
        <name>ATP</name>
        <dbReference type="ChEBI" id="CHEBI:30616"/>
    </ligand>
</feature>
<dbReference type="InterPro" id="IPR015866">
    <property type="entry name" value="Ser-tRNA-synth_1_N"/>
</dbReference>
<dbReference type="PROSITE" id="PS50862">
    <property type="entry name" value="AA_TRNA_LIGASE_II"/>
    <property type="match status" value="1"/>
</dbReference>
<evidence type="ECO:0000313" key="16">
    <source>
        <dbReference type="Proteomes" id="UP000248116"/>
    </source>
</evidence>
<dbReference type="InterPro" id="IPR002314">
    <property type="entry name" value="aa-tRNA-synt_IIb"/>
</dbReference>
<evidence type="ECO:0000256" key="12">
    <source>
        <dbReference type="HAMAP-Rule" id="MF_00176"/>
    </source>
</evidence>
<protein>
    <recommendedName>
        <fullName evidence="12">Serine--tRNA ligase</fullName>
        <ecNumber evidence="12">6.1.1.11</ecNumber>
    </recommendedName>
    <alternativeName>
        <fullName evidence="12">Seryl-tRNA synthetase</fullName>
        <shortName evidence="12">SerRS</shortName>
    </alternativeName>
    <alternativeName>
        <fullName evidence="12">Seryl-tRNA(Ser/Sec) synthetase</fullName>
    </alternativeName>
</protein>
<evidence type="ECO:0000256" key="10">
    <source>
        <dbReference type="ARBA" id="ARBA00047929"/>
    </source>
</evidence>
<evidence type="ECO:0000256" key="3">
    <source>
        <dbReference type="ARBA" id="ARBA00010728"/>
    </source>
</evidence>
<feature type="binding site" evidence="12">
    <location>
        <position position="283"/>
    </location>
    <ligand>
        <name>L-serine</name>
        <dbReference type="ChEBI" id="CHEBI:33384"/>
    </ligand>
</feature>
<evidence type="ECO:0000259" key="14">
    <source>
        <dbReference type="PROSITE" id="PS50862"/>
    </source>
</evidence>
<dbReference type="EMBL" id="PRCW01000020">
    <property type="protein sequence ID" value="PYD48919.1"/>
    <property type="molecule type" value="Genomic_DNA"/>
</dbReference>
<dbReference type="InterPro" id="IPR045864">
    <property type="entry name" value="aa-tRNA-synth_II/BPL/LPL"/>
</dbReference>
<dbReference type="InterPro" id="IPR006195">
    <property type="entry name" value="aa-tRNA-synth_II"/>
</dbReference>
<evidence type="ECO:0000256" key="2">
    <source>
        <dbReference type="ARBA" id="ARBA00005045"/>
    </source>
</evidence>
<dbReference type="PANTHER" id="PTHR43697:SF1">
    <property type="entry name" value="SERINE--TRNA LIGASE"/>
    <property type="match status" value="1"/>
</dbReference>
<dbReference type="GO" id="GO:0016874">
    <property type="term" value="F:ligase activity"/>
    <property type="evidence" value="ECO:0007669"/>
    <property type="project" value="UniProtKB-KW"/>
</dbReference>
<comment type="catalytic activity">
    <reaction evidence="10 12">
        <text>tRNA(Sec) + L-serine + ATP = L-seryl-tRNA(Sec) + AMP + diphosphate + H(+)</text>
        <dbReference type="Rhea" id="RHEA:42580"/>
        <dbReference type="Rhea" id="RHEA-COMP:9742"/>
        <dbReference type="Rhea" id="RHEA-COMP:10128"/>
        <dbReference type="ChEBI" id="CHEBI:15378"/>
        <dbReference type="ChEBI" id="CHEBI:30616"/>
        <dbReference type="ChEBI" id="CHEBI:33019"/>
        <dbReference type="ChEBI" id="CHEBI:33384"/>
        <dbReference type="ChEBI" id="CHEBI:78442"/>
        <dbReference type="ChEBI" id="CHEBI:78533"/>
        <dbReference type="ChEBI" id="CHEBI:456215"/>
        <dbReference type="EC" id="6.1.1.11"/>
    </reaction>
</comment>
<dbReference type="InterPro" id="IPR033729">
    <property type="entry name" value="SerRS_core"/>
</dbReference>
<reference evidence="15 16" key="1">
    <citation type="submission" date="2018-02" db="EMBL/GenBank/DDBJ databases">
        <authorList>
            <person name="Skraban J."/>
            <person name="Trcek J."/>
        </authorList>
    </citation>
    <scope>NUCLEOTIDE SEQUENCE [LARGE SCALE GENOMIC DNA]</scope>
    <source>
        <strain evidence="15 16">AV446</strain>
    </source>
</reference>
<dbReference type="PRINTS" id="PR00981">
    <property type="entry name" value="TRNASYNTHSER"/>
</dbReference>